<protein>
    <submittedName>
        <fullName evidence="3">PTS system, Lactose/Cellobiose specific IIB subunit</fullName>
    </submittedName>
</protein>
<feature type="domain" description="PTS EIIB type-2" evidence="2">
    <location>
        <begin position="5"/>
        <end position="97"/>
    </location>
</feature>
<gene>
    <name evidence="3" type="ORF">HMPREF0072_1414</name>
</gene>
<dbReference type="EMBL" id="ABYO01000215">
    <property type="protein sequence ID" value="EEI86071.1"/>
    <property type="molecule type" value="Genomic_DNA"/>
</dbReference>
<keyword evidence="1" id="KW-0808">Transferase</keyword>
<name>C2BGE4_9FIRM</name>
<dbReference type="GO" id="GO:0008982">
    <property type="term" value="F:protein-N(PI)-phosphohistidine-sugar phosphotransferase activity"/>
    <property type="evidence" value="ECO:0007669"/>
    <property type="project" value="InterPro"/>
</dbReference>
<dbReference type="SUPFAM" id="SSF52794">
    <property type="entry name" value="PTS system IIB component-like"/>
    <property type="match status" value="1"/>
</dbReference>
<dbReference type="Pfam" id="PF02302">
    <property type="entry name" value="PTS_IIB"/>
    <property type="match status" value="1"/>
</dbReference>
<sequence length="98" mass="10978">MSKKIKVLVACGSGIVTSTIVQEEIKRIAIENNIDIDIKKSTISEVESKQNEFDVIFTTSNYRNKLETPHLSVFGLVSGINKDKNIEDIIKILKQLSN</sequence>
<evidence type="ECO:0000259" key="2">
    <source>
        <dbReference type="PROSITE" id="PS51099"/>
    </source>
</evidence>
<reference evidence="3 4" key="1">
    <citation type="submission" date="2008-10" db="EMBL/GenBank/DDBJ databases">
        <authorList>
            <person name="Qin X."/>
            <person name="Bachman B."/>
            <person name="Battles P."/>
            <person name="Bell A."/>
            <person name="Bess C."/>
            <person name="Bickham C."/>
            <person name="Chaboub L."/>
            <person name="Chen D."/>
            <person name="Coyle M."/>
            <person name="Deiros D.R."/>
            <person name="Dinh H."/>
            <person name="Forbes L."/>
            <person name="Fowler G."/>
            <person name="Francisco L."/>
            <person name="Fu Q."/>
            <person name="Gubbala S."/>
            <person name="Hale W."/>
            <person name="Han Y."/>
            <person name="Hemphill L."/>
            <person name="Highlander S.K."/>
            <person name="Hirani K."/>
            <person name="Hogues M."/>
            <person name="Jackson L."/>
            <person name="Jakkamsetti A."/>
            <person name="Javaid M."/>
            <person name="Jiang H."/>
            <person name="Korchina V."/>
            <person name="Kovar C."/>
            <person name="Lara F."/>
            <person name="Lee S."/>
            <person name="Mata R."/>
            <person name="Mathew T."/>
            <person name="Moen C."/>
            <person name="Morales K."/>
            <person name="Munidasa M."/>
            <person name="Nazareth L."/>
            <person name="Ngo R."/>
            <person name="Nguyen L."/>
            <person name="Okwuonu G."/>
            <person name="Ongeri F."/>
            <person name="Patil S."/>
            <person name="Petrosino J."/>
            <person name="Pham C."/>
            <person name="Pham P."/>
            <person name="Pu L.-L."/>
            <person name="Puazo M."/>
            <person name="Raj R."/>
            <person name="Reid J."/>
            <person name="Rouhana J."/>
            <person name="Saada N."/>
            <person name="Shang Y."/>
            <person name="Simmons D."/>
            <person name="Thornton R."/>
            <person name="Warren J."/>
            <person name="Weissenberger G."/>
            <person name="Zhang J."/>
            <person name="Zhang L."/>
            <person name="Zhou C."/>
            <person name="Zhu D."/>
            <person name="Muzny D."/>
            <person name="Worley K."/>
            <person name="Gibbs R."/>
        </authorList>
    </citation>
    <scope>NUCLEOTIDE SEQUENCE [LARGE SCALE GENOMIC DNA]</scope>
    <source>
        <strain evidence="3 4">ATCC 51172</strain>
    </source>
</reference>
<dbReference type="STRING" id="525254.HMPREF0072_1414"/>
<evidence type="ECO:0000256" key="1">
    <source>
        <dbReference type="ARBA" id="ARBA00022679"/>
    </source>
</evidence>
<proteinExistence type="predicted"/>
<dbReference type="Proteomes" id="UP000005984">
    <property type="component" value="Unassembled WGS sequence"/>
</dbReference>
<dbReference type="Gene3D" id="3.40.50.2300">
    <property type="match status" value="1"/>
</dbReference>
<dbReference type="PROSITE" id="PS51099">
    <property type="entry name" value="PTS_EIIB_TYPE_2"/>
    <property type="match status" value="1"/>
</dbReference>
<dbReference type="InterPro" id="IPR003501">
    <property type="entry name" value="PTS_EIIB_2/3"/>
</dbReference>
<dbReference type="GO" id="GO:0009401">
    <property type="term" value="P:phosphoenolpyruvate-dependent sugar phosphotransferase system"/>
    <property type="evidence" value="ECO:0007669"/>
    <property type="project" value="InterPro"/>
</dbReference>
<comment type="caution">
    <text evidence="3">The sequence shown here is derived from an EMBL/GenBank/DDBJ whole genome shotgun (WGS) entry which is preliminary data.</text>
</comment>
<organism evidence="3 4">
    <name type="scientific">Anaerococcus lactolyticus ATCC 51172</name>
    <dbReference type="NCBI Taxonomy" id="525254"/>
    <lineage>
        <taxon>Bacteria</taxon>
        <taxon>Bacillati</taxon>
        <taxon>Bacillota</taxon>
        <taxon>Tissierellia</taxon>
        <taxon>Tissierellales</taxon>
        <taxon>Peptoniphilaceae</taxon>
        <taxon>Anaerococcus</taxon>
    </lineage>
</organism>
<dbReference type="InterPro" id="IPR013011">
    <property type="entry name" value="PTS_EIIB_2"/>
</dbReference>
<dbReference type="HOGENOM" id="CLU_159248_3_1_9"/>
<dbReference type="AlphaFoldDB" id="C2BGE4"/>
<accession>C2BGE4</accession>
<dbReference type="CDD" id="cd05566">
    <property type="entry name" value="PTS_IIB_galactitol"/>
    <property type="match status" value="1"/>
</dbReference>
<evidence type="ECO:0000313" key="3">
    <source>
        <dbReference type="EMBL" id="EEI86071.1"/>
    </source>
</evidence>
<keyword evidence="4" id="KW-1185">Reference proteome</keyword>
<evidence type="ECO:0000313" key="4">
    <source>
        <dbReference type="Proteomes" id="UP000005984"/>
    </source>
</evidence>
<dbReference type="RefSeq" id="WP_004829319.1">
    <property type="nucleotide sequence ID" value="NZ_GG666049.1"/>
</dbReference>
<dbReference type="eggNOG" id="COG3414">
    <property type="taxonomic scope" value="Bacteria"/>
</dbReference>
<dbReference type="InterPro" id="IPR036095">
    <property type="entry name" value="PTS_EIIB-like_sf"/>
</dbReference>